<dbReference type="InterPro" id="IPR013149">
    <property type="entry name" value="ADH-like_C"/>
</dbReference>
<evidence type="ECO:0000256" key="4">
    <source>
        <dbReference type="ARBA" id="ARBA00022833"/>
    </source>
</evidence>
<keyword evidence="6" id="KW-0520">NAD</keyword>
<dbReference type="GO" id="GO:0005737">
    <property type="term" value="C:cytoplasm"/>
    <property type="evidence" value="ECO:0007669"/>
    <property type="project" value="TreeGrafter"/>
</dbReference>
<keyword evidence="4" id="KW-0862">Zinc</keyword>
<dbReference type="SUPFAM" id="SSF51735">
    <property type="entry name" value="NAD(P)-binding Rossmann-fold domains"/>
    <property type="match status" value="1"/>
</dbReference>
<dbReference type="InterPro" id="IPR013154">
    <property type="entry name" value="ADH-like_N"/>
</dbReference>
<dbReference type="InterPro" id="IPR020843">
    <property type="entry name" value="ER"/>
</dbReference>
<proteinExistence type="inferred from homology"/>
<keyword evidence="3" id="KW-0479">Metal-binding</keyword>
<dbReference type="CDD" id="cd08296">
    <property type="entry name" value="CAD_like"/>
    <property type="match status" value="1"/>
</dbReference>
<evidence type="ECO:0000313" key="9">
    <source>
        <dbReference type="Proteomes" id="UP000250043"/>
    </source>
</evidence>
<dbReference type="PANTHER" id="PTHR42940:SF7">
    <property type="entry name" value="ALCOHOL DEHYDROGENASE-LIKE N-TERMINAL DOMAIN-CONTAINING PROTEIN"/>
    <property type="match status" value="1"/>
</dbReference>
<dbReference type="Gene3D" id="3.40.50.720">
    <property type="entry name" value="NAD(P)-binding Rossmann-like Domain"/>
    <property type="match status" value="1"/>
</dbReference>
<organism evidence="8 9">
    <name type="scientific">Obba rivulosa</name>
    <dbReference type="NCBI Taxonomy" id="1052685"/>
    <lineage>
        <taxon>Eukaryota</taxon>
        <taxon>Fungi</taxon>
        <taxon>Dikarya</taxon>
        <taxon>Basidiomycota</taxon>
        <taxon>Agaricomycotina</taxon>
        <taxon>Agaricomycetes</taxon>
        <taxon>Polyporales</taxon>
        <taxon>Gelatoporiaceae</taxon>
        <taxon>Obba</taxon>
    </lineage>
</organism>
<evidence type="ECO:0000256" key="6">
    <source>
        <dbReference type="ARBA" id="ARBA00023027"/>
    </source>
</evidence>
<dbReference type="PANTHER" id="PTHR42940">
    <property type="entry name" value="ALCOHOL DEHYDROGENASE 1-RELATED"/>
    <property type="match status" value="1"/>
</dbReference>
<comment type="similarity">
    <text evidence="2">Belongs to the zinc-containing alcohol dehydrogenase family.</text>
</comment>
<dbReference type="Pfam" id="PF08240">
    <property type="entry name" value="ADH_N"/>
    <property type="match status" value="1"/>
</dbReference>
<dbReference type="SMART" id="SM00829">
    <property type="entry name" value="PKS_ER"/>
    <property type="match status" value="1"/>
</dbReference>
<evidence type="ECO:0000256" key="5">
    <source>
        <dbReference type="ARBA" id="ARBA00023002"/>
    </source>
</evidence>
<dbReference type="Gene3D" id="3.90.180.10">
    <property type="entry name" value="Medium-chain alcohol dehydrogenases, catalytic domain"/>
    <property type="match status" value="1"/>
</dbReference>
<feature type="domain" description="Enoyl reductase (ER)" evidence="7">
    <location>
        <begin position="32"/>
        <end position="349"/>
    </location>
</feature>
<evidence type="ECO:0000259" key="7">
    <source>
        <dbReference type="SMART" id="SM00829"/>
    </source>
</evidence>
<evidence type="ECO:0000256" key="1">
    <source>
        <dbReference type="ARBA" id="ARBA00001947"/>
    </source>
</evidence>
<dbReference type="Proteomes" id="UP000250043">
    <property type="component" value="Unassembled WGS sequence"/>
</dbReference>
<gene>
    <name evidence="8" type="ORF">OBBRIDRAFT_497468</name>
</gene>
<dbReference type="FunFam" id="3.40.50.720:FF:000039">
    <property type="entry name" value="Alcohol dehydrogenase AdhP"/>
    <property type="match status" value="1"/>
</dbReference>
<dbReference type="Pfam" id="PF00107">
    <property type="entry name" value="ADH_zinc_N"/>
    <property type="match status" value="1"/>
</dbReference>
<keyword evidence="9" id="KW-1185">Reference proteome</keyword>
<dbReference type="OrthoDB" id="1560166at2759"/>
<dbReference type="GO" id="GO:0004022">
    <property type="term" value="F:alcohol dehydrogenase (NAD+) activity"/>
    <property type="evidence" value="ECO:0007669"/>
    <property type="project" value="TreeGrafter"/>
</dbReference>
<dbReference type="GO" id="GO:0046872">
    <property type="term" value="F:metal ion binding"/>
    <property type="evidence" value="ECO:0007669"/>
    <property type="project" value="UniProtKB-KW"/>
</dbReference>
<comment type="cofactor">
    <cofactor evidence="1">
        <name>Zn(2+)</name>
        <dbReference type="ChEBI" id="CHEBI:29105"/>
    </cofactor>
</comment>
<reference evidence="8 9" key="1">
    <citation type="submission" date="2016-07" db="EMBL/GenBank/DDBJ databases">
        <title>Draft genome of the white-rot fungus Obba rivulosa 3A-2.</title>
        <authorList>
            <consortium name="DOE Joint Genome Institute"/>
            <person name="Miettinen O."/>
            <person name="Riley R."/>
            <person name="Acob R."/>
            <person name="Barry K."/>
            <person name="Cullen D."/>
            <person name="De Vries R."/>
            <person name="Hainaut M."/>
            <person name="Hatakka A."/>
            <person name="Henrissat B."/>
            <person name="Hilden K."/>
            <person name="Kuo R."/>
            <person name="Labutti K."/>
            <person name="Lipzen A."/>
            <person name="Makela M.R."/>
            <person name="Sandor L."/>
            <person name="Spatafora J.W."/>
            <person name="Grigoriev I.V."/>
            <person name="Hibbett D.S."/>
        </authorList>
    </citation>
    <scope>NUCLEOTIDE SEQUENCE [LARGE SCALE GENOMIC DNA]</scope>
    <source>
        <strain evidence="8 9">3A-2</strain>
    </source>
</reference>
<dbReference type="InterPro" id="IPR011032">
    <property type="entry name" value="GroES-like_sf"/>
</dbReference>
<name>A0A8E2DU28_9APHY</name>
<evidence type="ECO:0000256" key="2">
    <source>
        <dbReference type="ARBA" id="ARBA00008072"/>
    </source>
</evidence>
<evidence type="ECO:0000256" key="3">
    <source>
        <dbReference type="ARBA" id="ARBA00022723"/>
    </source>
</evidence>
<protein>
    <submittedName>
        <fullName evidence="8">GroES-like protein</fullName>
    </submittedName>
</protein>
<dbReference type="AlphaFoldDB" id="A0A8E2DU28"/>
<evidence type="ECO:0000313" key="8">
    <source>
        <dbReference type="EMBL" id="OCH95688.1"/>
    </source>
</evidence>
<dbReference type="EMBL" id="KV722334">
    <property type="protein sequence ID" value="OCH95688.1"/>
    <property type="molecule type" value="Genomic_DNA"/>
</dbReference>
<sequence>MFPYILRVKSWKMSSADHPNTYKAYAFTEKGGQLQEVQVEWKDPQPGEIIVKVLACGVCAGDEIVKGQEMPTGLPRVPGHEIVGNVVAVAPGELVWKAGQRVGAGWHGGHCGVCNQCRSGDFICCEKEDINGIFRDGGYAEYVTLRSEVCARIPEDIDPAEAAPLLCAGVTTFNSLRNMTAQPPDYVAVQGIGGLGHLAIQFARAMGFRVVALSSSSAKESLSLKLGAHLYLDGSKVDQAGELQKLGGARVIMCTAPNAKVIQSLVPALAVNGELLLLAVCDEIAINPVPLVNKRLSIRGWPAGSAKDDEECIIFAQAHGIKCMVERFPLEKAQEAYEHRGSAKFRAVIVP</sequence>
<accession>A0A8E2DU28</accession>
<dbReference type="InterPro" id="IPR036291">
    <property type="entry name" value="NAD(P)-bd_dom_sf"/>
</dbReference>
<keyword evidence="5" id="KW-0560">Oxidoreductase</keyword>
<dbReference type="SUPFAM" id="SSF50129">
    <property type="entry name" value="GroES-like"/>
    <property type="match status" value="1"/>
</dbReference>